<dbReference type="Proteomes" id="UP001209681">
    <property type="component" value="Unassembled WGS sequence"/>
</dbReference>
<gene>
    <name evidence="1" type="ORF">OOT00_00025</name>
</gene>
<reference evidence="1 2" key="1">
    <citation type="submission" date="2022-11" db="EMBL/GenBank/DDBJ databases">
        <title>Desulfobotulus tamanensis H1 sp. nov. - anaerobic, alkaliphilic, sulphate reducing bacterium isolated from terrestrial mud volcano.</title>
        <authorList>
            <person name="Frolova A."/>
            <person name="Merkel A.Y."/>
            <person name="Slobodkin A.I."/>
        </authorList>
    </citation>
    <scope>NUCLEOTIDE SEQUENCE [LARGE SCALE GENOMIC DNA]</scope>
    <source>
        <strain evidence="1 2">H1</strain>
    </source>
</reference>
<dbReference type="RefSeq" id="WP_265423243.1">
    <property type="nucleotide sequence ID" value="NZ_JAPFPW010000001.1"/>
</dbReference>
<evidence type="ECO:0000313" key="2">
    <source>
        <dbReference type="Proteomes" id="UP001209681"/>
    </source>
</evidence>
<sequence length="53" mass="6036">MAPLSTKISYKCAATHVVNTRMLNPIDGFMALEALRYSSFRTLKPSIGLFYFY</sequence>
<name>A0ABT3N5D1_9BACT</name>
<dbReference type="EMBL" id="JAPFPW010000001">
    <property type="protein sequence ID" value="MCW7752371.1"/>
    <property type="molecule type" value="Genomic_DNA"/>
</dbReference>
<proteinExistence type="predicted"/>
<comment type="caution">
    <text evidence="1">The sequence shown here is derived from an EMBL/GenBank/DDBJ whole genome shotgun (WGS) entry which is preliminary data.</text>
</comment>
<accession>A0ABT3N5D1</accession>
<evidence type="ECO:0000313" key="1">
    <source>
        <dbReference type="EMBL" id="MCW7752371.1"/>
    </source>
</evidence>
<organism evidence="1 2">
    <name type="scientific">Desulfobotulus pelophilus</name>
    <dbReference type="NCBI Taxonomy" id="2823377"/>
    <lineage>
        <taxon>Bacteria</taxon>
        <taxon>Pseudomonadati</taxon>
        <taxon>Thermodesulfobacteriota</taxon>
        <taxon>Desulfobacteria</taxon>
        <taxon>Desulfobacterales</taxon>
        <taxon>Desulfobacteraceae</taxon>
        <taxon>Desulfobotulus</taxon>
    </lineage>
</organism>
<keyword evidence="2" id="KW-1185">Reference proteome</keyword>
<protein>
    <submittedName>
        <fullName evidence="1">Uncharacterized protein</fullName>
    </submittedName>
</protein>